<gene>
    <name evidence="3" type="ORF">CCACVL1_29393</name>
</gene>
<dbReference type="OrthoDB" id="10394933at2759"/>
<evidence type="ECO:0000313" key="3">
    <source>
        <dbReference type="EMBL" id="OMO52055.1"/>
    </source>
</evidence>
<accession>A0A1R3G1V9</accession>
<dbReference type="Proteomes" id="UP000188268">
    <property type="component" value="Unassembled WGS sequence"/>
</dbReference>
<feature type="compositionally biased region" description="Polar residues" evidence="2">
    <location>
        <begin position="120"/>
        <end position="149"/>
    </location>
</feature>
<protein>
    <submittedName>
        <fullName evidence="3">Uncharacterized protein</fullName>
    </submittedName>
</protein>
<evidence type="ECO:0000256" key="1">
    <source>
        <dbReference type="SAM" id="Coils"/>
    </source>
</evidence>
<evidence type="ECO:0000313" key="4">
    <source>
        <dbReference type="Proteomes" id="UP000188268"/>
    </source>
</evidence>
<proteinExistence type="predicted"/>
<sequence length="429" mass="48879">MKHEGLIQPHWHQSPKQGYNESEKHQVPTKISSSSAHQSQVQQEFLRGQYKNSDHIKPEDYQSPTSSTFQTHQSPQAPPLSSVQEEIPSRSIRIPHDQVPGRKQTQFSEHYALPKLQFPEQISSQAPGKQSLEENQSLSISSLQPQFPKQDSDRKQSYGDSKSAPQPPKLIHEHPKQAPTPQNQKSDPVIPYPEASENKEKHTSDLFPKNVYRFRLPPEPPSPGPPCCMICCAACINGFKHGFKESIDAAARLKVQLETDVAEAEQQQQHVQKSQTRPFAPTCAKLKLCTKQIQISFSYVFYYKRYVKQLEHGMEMVCDIRDALGIEVAIAQCQKKSVSPVVVNWIAGVDKIEPETRRFIGEAKGRKHYLCWPMARYWLSFKCVKKREQLREIEREGKLFRKVADPAVPPPRIGSTSVRILMPDFSRLG</sequence>
<dbReference type="AlphaFoldDB" id="A0A1R3G1V9"/>
<keyword evidence="1" id="KW-0175">Coiled coil</keyword>
<name>A0A1R3G1V9_COCAP</name>
<feature type="coiled-coil region" evidence="1">
    <location>
        <begin position="247"/>
        <end position="274"/>
    </location>
</feature>
<organism evidence="3 4">
    <name type="scientific">Corchorus capsularis</name>
    <name type="common">Jute</name>
    <dbReference type="NCBI Taxonomy" id="210143"/>
    <lineage>
        <taxon>Eukaryota</taxon>
        <taxon>Viridiplantae</taxon>
        <taxon>Streptophyta</taxon>
        <taxon>Embryophyta</taxon>
        <taxon>Tracheophyta</taxon>
        <taxon>Spermatophyta</taxon>
        <taxon>Magnoliopsida</taxon>
        <taxon>eudicotyledons</taxon>
        <taxon>Gunneridae</taxon>
        <taxon>Pentapetalae</taxon>
        <taxon>rosids</taxon>
        <taxon>malvids</taxon>
        <taxon>Malvales</taxon>
        <taxon>Malvaceae</taxon>
        <taxon>Grewioideae</taxon>
        <taxon>Apeibeae</taxon>
        <taxon>Corchorus</taxon>
    </lineage>
</organism>
<feature type="compositionally biased region" description="Polar residues" evidence="2">
    <location>
        <begin position="62"/>
        <end position="84"/>
    </location>
</feature>
<comment type="caution">
    <text evidence="3">The sequence shown here is derived from an EMBL/GenBank/DDBJ whole genome shotgun (WGS) entry which is preliminary data.</text>
</comment>
<keyword evidence="4" id="KW-1185">Reference proteome</keyword>
<feature type="compositionally biased region" description="Low complexity" evidence="2">
    <location>
        <begin position="32"/>
        <end position="43"/>
    </location>
</feature>
<feature type="region of interest" description="Disordered" evidence="2">
    <location>
        <begin position="1"/>
        <end position="206"/>
    </location>
</feature>
<dbReference type="EMBL" id="AWWV01015617">
    <property type="protein sequence ID" value="OMO52055.1"/>
    <property type="molecule type" value="Genomic_DNA"/>
</dbReference>
<reference evidence="3 4" key="1">
    <citation type="submission" date="2013-09" db="EMBL/GenBank/DDBJ databases">
        <title>Corchorus capsularis genome sequencing.</title>
        <authorList>
            <person name="Alam M."/>
            <person name="Haque M.S."/>
            <person name="Islam M.S."/>
            <person name="Emdad E.M."/>
            <person name="Islam M.M."/>
            <person name="Ahmed B."/>
            <person name="Halim A."/>
            <person name="Hossen Q.M.M."/>
            <person name="Hossain M.Z."/>
            <person name="Ahmed R."/>
            <person name="Khan M.M."/>
            <person name="Islam R."/>
            <person name="Rashid M.M."/>
            <person name="Khan S.A."/>
            <person name="Rahman M.S."/>
            <person name="Alam M."/>
        </authorList>
    </citation>
    <scope>NUCLEOTIDE SEQUENCE [LARGE SCALE GENOMIC DNA]</scope>
    <source>
        <strain evidence="4">cv. CVL-1</strain>
        <tissue evidence="3">Whole seedling</tissue>
    </source>
</reference>
<dbReference type="Gramene" id="OMO52055">
    <property type="protein sequence ID" value="OMO52055"/>
    <property type="gene ID" value="CCACVL1_29393"/>
</dbReference>
<evidence type="ECO:0000256" key="2">
    <source>
        <dbReference type="SAM" id="MobiDB-lite"/>
    </source>
</evidence>